<sequence>MAEQVRLGVAELVDRSARRQAEEAAAGSGGTRREGGAAVAAALSMALCVVNRFLVASNGGVSALSSGGPARRGDDDGVLALMGGGDGPGRAPSDPGGRRDGGRPGARALVVQASPDRTSDYNALMNCAFASSKSSVVVDGCFIPSGLRDDSRTSPVLRQVVDLTGGVYLAVPSGAAQVGGALGEVLTAAFLPPPRLRGLMNLPESDDVDFRARCFATGRAVDVAWVCNQCLSIFAERPEGACPTCGAKVLVGEGRGDSKRARR</sequence>
<proteinExistence type="inferred from homology"/>
<dbReference type="PANTHER" id="PTHR12831">
    <property type="entry name" value="TRANSCRIPTION INITIATION FACTOR IIH TFIIH , POLYPEPTIDE 3-RELATED"/>
    <property type="match status" value="1"/>
</dbReference>
<evidence type="ECO:0000256" key="5">
    <source>
        <dbReference type="ARBA" id="ARBA00022771"/>
    </source>
</evidence>
<evidence type="ECO:0000256" key="1">
    <source>
        <dbReference type="ARBA" id="ARBA00004123"/>
    </source>
</evidence>
<comment type="subcellular location">
    <subcellularLocation>
        <location evidence="1 11">Nucleus</location>
    </subcellularLocation>
</comment>
<dbReference type="InterPro" id="IPR036465">
    <property type="entry name" value="vWFA_dom_sf"/>
</dbReference>
<keyword evidence="9 11" id="KW-0234">DNA repair</keyword>
<evidence type="ECO:0000256" key="6">
    <source>
        <dbReference type="ARBA" id="ARBA00022833"/>
    </source>
</evidence>
<keyword evidence="5 11" id="KW-0863">Zinc-finger</keyword>
<dbReference type="eggNOG" id="KOG2487">
    <property type="taxonomic scope" value="Eukaryota"/>
</dbReference>
<dbReference type="Gene3D" id="3.40.50.410">
    <property type="entry name" value="von Willebrand factor, type A domain"/>
    <property type="match status" value="1"/>
</dbReference>
<accession>K0SEQ7</accession>
<organism evidence="13 14">
    <name type="scientific">Thalassiosira oceanica</name>
    <name type="common">Marine diatom</name>
    <dbReference type="NCBI Taxonomy" id="159749"/>
    <lineage>
        <taxon>Eukaryota</taxon>
        <taxon>Sar</taxon>
        <taxon>Stramenopiles</taxon>
        <taxon>Ochrophyta</taxon>
        <taxon>Bacillariophyta</taxon>
        <taxon>Coscinodiscophyceae</taxon>
        <taxon>Thalassiosirophycidae</taxon>
        <taxon>Thalassiosirales</taxon>
        <taxon>Thalassiosiraceae</taxon>
        <taxon>Thalassiosira</taxon>
    </lineage>
</organism>
<keyword evidence="10 11" id="KW-0539">Nucleus</keyword>
<evidence type="ECO:0000256" key="2">
    <source>
        <dbReference type="ARBA" id="ARBA00005273"/>
    </source>
</evidence>
<reference evidence="13 14" key="1">
    <citation type="journal article" date="2012" name="Genome Biol.">
        <title>Genome and low-iron response of an oceanic diatom adapted to chronic iron limitation.</title>
        <authorList>
            <person name="Lommer M."/>
            <person name="Specht M."/>
            <person name="Roy A.S."/>
            <person name="Kraemer L."/>
            <person name="Andreson R."/>
            <person name="Gutowska M.A."/>
            <person name="Wolf J."/>
            <person name="Bergner S.V."/>
            <person name="Schilhabel M.B."/>
            <person name="Klostermeier U.C."/>
            <person name="Beiko R.G."/>
            <person name="Rosenstiel P."/>
            <person name="Hippler M."/>
            <person name="Laroche J."/>
        </authorList>
    </citation>
    <scope>NUCLEOTIDE SEQUENCE [LARGE SCALE GENOMIC DNA]</scope>
    <source>
        <strain evidence="13 14">CCMP1005</strain>
    </source>
</reference>
<dbReference type="GO" id="GO:0008270">
    <property type="term" value="F:zinc ion binding"/>
    <property type="evidence" value="ECO:0007669"/>
    <property type="project" value="UniProtKB-KW"/>
</dbReference>
<evidence type="ECO:0000256" key="7">
    <source>
        <dbReference type="ARBA" id="ARBA00023015"/>
    </source>
</evidence>
<dbReference type="Pfam" id="PF03850">
    <property type="entry name" value="Tfb4"/>
    <property type="match status" value="1"/>
</dbReference>
<keyword evidence="6 11" id="KW-0862">Zinc</keyword>
<gene>
    <name evidence="13" type="ORF">THAOC_14658</name>
</gene>
<dbReference type="GO" id="GO:0005675">
    <property type="term" value="C:transcription factor TFIIH holo complex"/>
    <property type="evidence" value="ECO:0007669"/>
    <property type="project" value="UniProtKB-UniRule"/>
</dbReference>
<keyword evidence="8 11" id="KW-0804">Transcription</keyword>
<comment type="caution">
    <text evidence="13">The sequence shown here is derived from an EMBL/GenBank/DDBJ whole genome shotgun (WGS) entry which is preliminary data.</text>
</comment>
<dbReference type="PANTHER" id="PTHR12831:SF0">
    <property type="entry name" value="GENERAL TRANSCRIPTION FACTOR IIH SUBUNIT 3"/>
    <property type="match status" value="1"/>
</dbReference>
<dbReference type="GO" id="GO:0000439">
    <property type="term" value="C:transcription factor TFIIH core complex"/>
    <property type="evidence" value="ECO:0007669"/>
    <property type="project" value="UniProtKB-UniRule"/>
</dbReference>
<keyword evidence="3 11" id="KW-0479">Metal-binding</keyword>
<evidence type="ECO:0000313" key="14">
    <source>
        <dbReference type="Proteomes" id="UP000266841"/>
    </source>
</evidence>
<feature type="region of interest" description="Disordered" evidence="12">
    <location>
        <begin position="63"/>
        <end position="105"/>
    </location>
</feature>
<evidence type="ECO:0000256" key="3">
    <source>
        <dbReference type="ARBA" id="ARBA00022723"/>
    </source>
</evidence>
<dbReference type="EMBL" id="AGNL01017085">
    <property type="protein sequence ID" value="EJK64598.1"/>
    <property type="molecule type" value="Genomic_DNA"/>
</dbReference>
<dbReference type="InterPro" id="IPR004600">
    <property type="entry name" value="TFIIH_Tfb4/GTF2H3"/>
</dbReference>
<dbReference type="OrthoDB" id="41157at2759"/>
<dbReference type="GO" id="GO:0006355">
    <property type="term" value="P:regulation of DNA-templated transcription"/>
    <property type="evidence" value="ECO:0007669"/>
    <property type="project" value="InterPro"/>
</dbReference>
<dbReference type="Proteomes" id="UP000266841">
    <property type="component" value="Unassembled WGS sequence"/>
</dbReference>
<keyword evidence="14" id="KW-1185">Reference proteome</keyword>
<evidence type="ECO:0000256" key="10">
    <source>
        <dbReference type="ARBA" id="ARBA00023242"/>
    </source>
</evidence>
<evidence type="ECO:0000313" key="13">
    <source>
        <dbReference type="EMBL" id="EJK64598.1"/>
    </source>
</evidence>
<comment type="similarity">
    <text evidence="2 11">Belongs to the TFB4 family.</text>
</comment>
<keyword evidence="4 11" id="KW-0227">DNA damage</keyword>
<evidence type="ECO:0000256" key="12">
    <source>
        <dbReference type="SAM" id="MobiDB-lite"/>
    </source>
</evidence>
<name>K0SEQ7_THAOC</name>
<evidence type="ECO:0000256" key="4">
    <source>
        <dbReference type="ARBA" id="ARBA00022763"/>
    </source>
</evidence>
<dbReference type="AlphaFoldDB" id="K0SEQ7"/>
<evidence type="ECO:0000256" key="11">
    <source>
        <dbReference type="RuleBase" id="RU368090"/>
    </source>
</evidence>
<protein>
    <submittedName>
        <fullName evidence="13">Uncharacterized protein</fullName>
    </submittedName>
</protein>
<evidence type="ECO:0000256" key="8">
    <source>
        <dbReference type="ARBA" id="ARBA00023163"/>
    </source>
</evidence>
<dbReference type="GO" id="GO:0006289">
    <property type="term" value="P:nucleotide-excision repair"/>
    <property type="evidence" value="ECO:0007669"/>
    <property type="project" value="UniProtKB-UniRule"/>
</dbReference>
<keyword evidence="7 11" id="KW-0805">Transcription regulation</keyword>
<evidence type="ECO:0000256" key="9">
    <source>
        <dbReference type="ARBA" id="ARBA00023204"/>
    </source>
</evidence>